<feature type="transmembrane region" description="Helical" evidence="8">
    <location>
        <begin position="289"/>
        <end position="310"/>
    </location>
</feature>
<keyword evidence="3" id="KW-0813">Transport</keyword>
<evidence type="ECO:0000256" key="5">
    <source>
        <dbReference type="ARBA" id="ARBA00022692"/>
    </source>
</evidence>
<feature type="transmembrane region" description="Helical" evidence="8">
    <location>
        <begin position="322"/>
        <end position="343"/>
    </location>
</feature>
<gene>
    <name evidence="10" type="ORF">Asru_0257_01</name>
</gene>
<dbReference type="InterPro" id="IPR011701">
    <property type="entry name" value="MFS"/>
</dbReference>
<evidence type="ECO:0000313" key="11">
    <source>
        <dbReference type="Proteomes" id="UP000032680"/>
    </source>
</evidence>
<evidence type="ECO:0000256" key="1">
    <source>
        <dbReference type="ARBA" id="ARBA00004651"/>
    </source>
</evidence>
<dbReference type="PANTHER" id="PTHR42718:SF9">
    <property type="entry name" value="MAJOR FACILITATOR SUPERFAMILY MULTIDRUG TRANSPORTER MFSC"/>
    <property type="match status" value="1"/>
</dbReference>
<reference evidence="10 11" key="1">
    <citation type="submission" date="2012-11" db="EMBL/GenBank/DDBJ databases">
        <title>Whole genome sequence of Acidisphaera rubrifaciens HS-AP3.</title>
        <authorList>
            <person name="Azuma Y."/>
            <person name="Higashiura N."/>
            <person name="Hirakawa H."/>
            <person name="Matsushita K."/>
        </authorList>
    </citation>
    <scope>NUCLEOTIDE SEQUENCE [LARGE SCALE GENOMIC DNA]</scope>
    <source>
        <strain evidence="10 11">HS-AP3</strain>
    </source>
</reference>
<evidence type="ECO:0000256" key="2">
    <source>
        <dbReference type="ARBA" id="ARBA00008537"/>
    </source>
</evidence>
<dbReference type="InterPro" id="IPR036259">
    <property type="entry name" value="MFS_trans_sf"/>
</dbReference>
<comment type="caution">
    <text evidence="10">The sequence shown here is derived from an EMBL/GenBank/DDBJ whole genome shotgun (WGS) entry which is preliminary data.</text>
</comment>
<proteinExistence type="inferred from homology"/>
<dbReference type="InterPro" id="IPR004638">
    <property type="entry name" value="EmrB-like"/>
</dbReference>
<sequence length="539" mass="57884">MTGVVASSATLNARSPAATNPWVVAAVVVVPTFMEVLDTTIAVVALRYIAGGLSATVDDGEWVITSYLAANAIILPITGWLIAHLGRRNYFLLSITVFTLASGLCGMATGLGQLILFRVVQGLAGGGLQPSSQGVLLDAFPVERQGMAMTLFGLAALIAPVVGPTLGGWITDDYSWRWVFWINVPIGLLALGACAITLRDPDYLRAQRLELRRQPFSFDGVGLTLLVAVVVCWEVTLSKGQEWDWLGDPFWRVQTLAILFAVGLGALISWELRHPSPIVNFRPMRDRNFTACSIIIFCAYAVLYASSTSLPALLQSLFGYDALSAGLVMSPAGFFAVVAMPLVGRALGRGTDARWIIGAGLLTMAAGSYWMSQMNLDISPGQAVWPRVVLIVGLAMCFAPANVAAYLYTPMALRGAAVGLLSLLRNEGGSVGTSLAQTVQERRDQFHSLRLGESLDPFKQATRSFLEQASGRFLQQSGDPVAAQQLGLQTLANLRQQQASSLAYFDVFWVLAVVMVALGFIVFVMKRSVAEKGTRIGGE</sequence>
<evidence type="ECO:0000256" key="3">
    <source>
        <dbReference type="ARBA" id="ARBA00022448"/>
    </source>
</evidence>
<feature type="transmembrane region" description="Helical" evidence="8">
    <location>
        <begin position="90"/>
        <end position="109"/>
    </location>
</feature>
<keyword evidence="11" id="KW-1185">Reference proteome</keyword>
<evidence type="ECO:0000313" key="10">
    <source>
        <dbReference type="EMBL" id="GAN77209.1"/>
    </source>
</evidence>
<accession>A0A0D6P8N2</accession>
<evidence type="ECO:0000256" key="6">
    <source>
        <dbReference type="ARBA" id="ARBA00022989"/>
    </source>
</evidence>
<comment type="similarity">
    <text evidence="2">Belongs to the major facilitator superfamily. EmrB family.</text>
</comment>
<dbReference type="RefSeq" id="WP_199445588.1">
    <property type="nucleotide sequence ID" value="NZ_BANB01000257.1"/>
</dbReference>
<feature type="transmembrane region" description="Helical" evidence="8">
    <location>
        <begin position="355"/>
        <end position="372"/>
    </location>
</feature>
<keyword evidence="6 8" id="KW-1133">Transmembrane helix</keyword>
<dbReference type="GO" id="GO:0005886">
    <property type="term" value="C:plasma membrane"/>
    <property type="evidence" value="ECO:0007669"/>
    <property type="project" value="UniProtKB-SubCell"/>
</dbReference>
<organism evidence="10 11">
    <name type="scientific">Acidisphaera rubrifaciens HS-AP3</name>
    <dbReference type="NCBI Taxonomy" id="1231350"/>
    <lineage>
        <taxon>Bacteria</taxon>
        <taxon>Pseudomonadati</taxon>
        <taxon>Pseudomonadota</taxon>
        <taxon>Alphaproteobacteria</taxon>
        <taxon>Acetobacterales</taxon>
        <taxon>Acetobacteraceae</taxon>
        <taxon>Acidisphaera</taxon>
    </lineage>
</organism>
<dbReference type="Gene3D" id="1.20.1720.10">
    <property type="entry name" value="Multidrug resistance protein D"/>
    <property type="match status" value="1"/>
</dbReference>
<dbReference type="NCBIfam" id="TIGR00711">
    <property type="entry name" value="efflux_EmrB"/>
    <property type="match status" value="1"/>
</dbReference>
<dbReference type="EMBL" id="BANB01000257">
    <property type="protein sequence ID" value="GAN77209.1"/>
    <property type="molecule type" value="Genomic_DNA"/>
</dbReference>
<feature type="transmembrane region" description="Helical" evidence="8">
    <location>
        <begin position="502"/>
        <end position="525"/>
    </location>
</feature>
<dbReference type="AlphaFoldDB" id="A0A0D6P8N2"/>
<protein>
    <submittedName>
        <fullName evidence="10">Multidrug resistance efflux pump EmrB/QacA</fullName>
    </submittedName>
</protein>
<feature type="domain" description="Major facilitator superfamily (MFS) profile" evidence="9">
    <location>
        <begin position="24"/>
        <end position="530"/>
    </location>
</feature>
<dbReference type="PANTHER" id="PTHR42718">
    <property type="entry name" value="MAJOR FACILITATOR SUPERFAMILY MULTIDRUG TRANSPORTER MFSC"/>
    <property type="match status" value="1"/>
</dbReference>
<feature type="transmembrane region" description="Helical" evidence="8">
    <location>
        <begin position="249"/>
        <end position="268"/>
    </location>
</feature>
<dbReference type="PROSITE" id="PS50850">
    <property type="entry name" value="MFS"/>
    <property type="match status" value="1"/>
</dbReference>
<feature type="transmembrane region" description="Helical" evidence="8">
    <location>
        <begin position="176"/>
        <end position="198"/>
    </location>
</feature>
<evidence type="ECO:0000256" key="7">
    <source>
        <dbReference type="ARBA" id="ARBA00023136"/>
    </source>
</evidence>
<feature type="transmembrane region" description="Helical" evidence="8">
    <location>
        <begin position="149"/>
        <end position="170"/>
    </location>
</feature>
<feature type="transmembrane region" description="Helical" evidence="8">
    <location>
        <begin position="62"/>
        <end position="83"/>
    </location>
</feature>
<feature type="transmembrane region" description="Helical" evidence="8">
    <location>
        <begin position="384"/>
        <end position="408"/>
    </location>
</feature>
<keyword evidence="5 8" id="KW-0812">Transmembrane</keyword>
<evidence type="ECO:0000256" key="4">
    <source>
        <dbReference type="ARBA" id="ARBA00022475"/>
    </source>
</evidence>
<evidence type="ECO:0000259" key="9">
    <source>
        <dbReference type="PROSITE" id="PS50850"/>
    </source>
</evidence>
<dbReference type="Proteomes" id="UP000032680">
    <property type="component" value="Unassembled WGS sequence"/>
</dbReference>
<keyword evidence="4" id="KW-1003">Cell membrane</keyword>
<name>A0A0D6P8N2_9PROT</name>
<dbReference type="Pfam" id="PF07690">
    <property type="entry name" value="MFS_1"/>
    <property type="match status" value="1"/>
</dbReference>
<keyword evidence="7 8" id="KW-0472">Membrane</keyword>
<dbReference type="GO" id="GO:0022857">
    <property type="term" value="F:transmembrane transporter activity"/>
    <property type="evidence" value="ECO:0007669"/>
    <property type="project" value="InterPro"/>
</dbReference>
<dbReference type="Gene3D" id="1.20.1250.20">
    <property type="entry name" value="MFS general substrate transporter like domains"/>
    <property type="match status" value="1"/>
</dbReference>
<dbReference type="CDD" id="cd17503">
    <property type="entry name" value="MFS_LmrB_MDR_like"/>
    <property type="match status" value="1"/>
</dbReference>
<dbReference type="InterPro" id="IPR020846">
    <property type="entry name" value="MFS_dom"/>
</dbReference>
<dbReference type="SUPFAM" id="SSF103473">
    <property type="entry name" value="MFS general substrate transporter"/>
    <property type="match status" value="1"/>
</dbReference>
<comment type="subcellular location">
    <subcellularLocation>
        <location evidence="1">Cell membrane</location>
        <topology evidence="1">Multi-pass membrane protein</topology>
    </subcellularLocation>
</comment>
<feature type="transmembrane region" description="Helical" evidence="8">
    <location>
        <begin position="22"/>
        <end position="50"/>
    </location>
</feature>
<evidence type="ECO:0000256" key="8">
    <source>
        <dbReference type="SAM" id="Phobius"/>
    </source>
</evidence>